<dbReference type="PROSITE" id="PS51409">
    <property type="entry name" value="ARGINASE_2"/>
    <property type="match status" value="1"/>
</dbReference>
<evidence type="ECO:0000256" key="4">
    <source>
        <dbReference type="RuleBase" id="RU003684"/>
    </source>
</evidence>
<dbReference type="GO" id="GO:0033389">
    <property type="term" value="P:putrescine biosynthetic process from arginine, via agmatine"/>
    <property type="evidence" value="ECO:0007669"/>
    <property type="project" value="TreeGrafter"/>
</dbReference>
<protein>
    <submittedName>
        <fullName evidence="6">Agmatinase</fullName>
    </submittedName>
</protein>
<dbReference type="Pfam" id="PF00491">
    <property type="entry name" value="Arginase"/>
    <property type="match status" value="1"/>
</dbReference>
<dbReference type="OrthoDB" id="288726at2759"/>
<name>W2RVH1_CYPE1</name>
<dbReference type="PANTHER" id="PTHR11358:SF26">
    <property type="entry name" value="GUANIDINO ACID HYDROLASE, MITOCHONDRIAL"/>
    <property type="match status" value="1"/>
</dbReference>
<dbReference type="HOGENOM" id="CLU_039478_1_1_1"/>
<dbReference type="PANTHER" id="PTHR11358">
    <property type="entry name" value="ARGINASE/AGMATINASE"/>
    <property type="match status" value="1"/>
</dbReference>
<dbReference type="GO" id="GO:0046872">
    <property type="term" value="F:metal ion binding"/>
    <property type="evidence" value="ECO:0007669"/>
    <property type="project" value="UniProtKB-KW"/>
</dbReference>
<dbReference type="VEuPathDB" id="FungiDB:HMPREF1541_05930"/>
<evidence type="ECO:0000313" key="6">
    <source>
        <dbReference type="EMBL" id="ETN39704.1"/>
    </source>
</evidence>
<evidence type="ECO:0000256" key="5">
    <source>
        <dbReference type="SAM" id="SignalP"/>
    </source>
</evidence>
<comment type="similarity">
    <text evidence="1">Belongs to the arginase family. Agmatinase subfamily.</text>
</comment>
<keyword evidence="2" id="KW-0479">Metal-binding</keyword>
<accession>W2RVH1</accession>
<feature type="chain" id="PRO_5004823829" evidence="5">
    <location>
        <begin position="22"/>
        <end position="438"/>
    </location>
</feature>
<dbReference type="FunFam" id="3.40.800.10:FF:000014">
    <property type="entry name" value="Arginase family protein"/>
    <property type="match status" value="1"/>
</dbReference>
<dbReference type="SUPFAM" id="SSF52768">
    <property type="entry name" value="Arginase/deacetylase"/>
    <property type="match status" value="1"/>
</dbReference>
<evidence type="ECO:0000256" key="2">
    <source>
        <dbReference type="ARBA" id="ARBA00022723"/>
    </source>
</evidence>
<dbReference type="PROSITE" id="PS01053">
    <property type="entry name" value="ARGINASE_1"/>
    <property type="match status" value="1"/>
</dbReference>
<dbReference type="eggNOG" id="KOG2964">
    <property type="taxonomic scope" value="Eukaryota"/>
</dbReference>
<dbReference type="EMBL" id="KB822721">
    <property type="protein sequence ID" value="ETN39704.1"/>
    <property type="molecule type" value="Genomic_DNA"/>
</dbReference>
<dbReference type="Proteomes" id="UP000030752">
    <property type="component" value="Unassembled WGS sequence"/>
</dbReference>
<keyword evidence="3 4" id="KW-0378">Hydrolase</keyword>
<keyword evidence="7" id="KW-1185">Reference proteome</keyword>
<dbReference type="InterPro" id="IPR023696">
    <property type="entry name" value="Ureohydrolase_dom_sf"/>
</dbReference>
<dbReference type="InterPro" id="IPR020855">
    <property type="entry name" value="Ureohydrolase_Mn_BS"/>
</dbReference>
<dbReference type="AlphaFoldDB" id="W2RVH1"/>
<dbReference type="PRINTS" id="PR00116">
    <property type="entry name" value="ARGINASE"/>
</dbReference>
<evidence type="ECO:0000313" key="7">
    <source>
        <dbReference type="Proteomes" id="UP000030752"/>
    </source>
</evidence>
<reference evidence="6 7" key="1">
    <citation type="submission" date="2013-03" db="EMBL/GenBank/DDBJ databases">
        <title>The Genome Sequence of Phialophora europaea CBS 101466.</title>
        <authorList>
            <consortium name="The Broad Institute Genomics Platform"/>
            <person name="Cuomo C."/>
            <person name="de Hoog S."/>
            <person name="Gorbushina A."/>
            <person name="Walker B."/>
            <person name="Young S.K."/>
            <person name="Zeng Q."/>
            <person name="Gargeya S."/>
            <person name="Fitzgerald M."/>
            <person name="Haas B."/>
            <person name="Abouelleil A."/>
            <person name="Allen A.W."/>
            <person name="Alvarado L."/>
            <person name="Arachchi H.M."/>
            <person name="Berlin A.M."/>
            <person name="Chapman S.B."/>
            <person name="Gainer-Dewar J."/>
            <person name="Goldberg J."/>
            <person name="Griggs A."/>
            <person name="Gujja S."/>
            <person name="Hansen M."/>
            <person name="Howarth C."/>
            <person name="Imamovic A."/>
            <person name="Ireland A."/>
            <person name="Larimer J."/>
            <person name="McCowan C."/>
            <person name="Murphy C."/>
            <person name="Pearson M."/>
            <person name="Poon T.W."/>
            <person name="Priest M."/>
            <person name="Roberts A."/>
            <person name="Saif S."/>
            <person name="Shea T."/>
            <person name="Sisk P."/>
            <person name="Sykes S."/>
            <person name="Wortman J."/>
            <person name="Nusbaum C."/>
            <person name="Birren B."/>
        </authorList>
    </citation>
    <scope>NUCLEOTIDE SEQUENCE [LARGE SCALE GENOMIC DNA]</scope>
    <source>
        <strain evidence="6 7">CBS 101466</strain>
    </source>
</reference>
<feature type="signal peptide" evidence="5">
    <location>
        <begin position="1"/>
        <end position="21"/>
    </location>
</feature>
<keyword evidence="5" id="KW-0732">Signal</keyword>
<dbReference type="Gene3D" id="3.40.800.10">
    <property type="entry name" value="Ureohydrolase domain"/>
    <property type="match status" value="1"/>
</dbReference>
<proteinExistence type="inferred from homology"/>
<evidence type="ECO:0000256" key="1">
    <source>
        <dbReference type="ARBA" id="ARBA00009227"/>
    </source>
</evidence>
<organism evidence="6 7">
    <name type="scientific">Cyphellophora europaea (strain CBS 101466)</name>
    <name type="common">Phialophora europaea</name>
    <dbReference type="NCBI Taxonomy" id="1220924"/>
    <lineage>
        <taxon>Eukaryota</taxon>
        <taxon>Fungi</taxon>
        <taxon>Dikarya</taxon>
        <taxon>Ascomycota</taxon>
        <taxon>Pezizomycotina</taxon>
        <taxon>Eurotiomycetes</taxon>
        <taxon>Chaetothyriomycetidae</taxon>
        <taxon>Chaetothyriales</taxon>
        <taxon>Cyphellophoraceae</taxon>
        <taxon>Cyphellophora</taxon>
    </lineage>
</organism>
<dbReference type="RefSeq" id="XP_008718489.1">
    <property type="nucleotide sequence ID" value="XM_008720267.1"/>
</dbReference>
<dbReference type="InParanoid" id="W2RVH1"/>
<dbReference type="STRING" id="1220924.W2RVH1"/>
<dbReference type="GeneID" id="19973269"/>
<dbReference type="InterPro" id="IPR006035">
    <property type="entry name" value="Ureohydrolase"/>
</dbReference>
<sequence length="438" mass="47883">MRCLSCLTALLPLTLPHLTYASFYDNPEVPPIPESGTPLDVLKARWDADWAFSGLGSFAHLNVTKCLVDPTRQFDIGIIGAPFDTAVSYRPGARFGPRSIRHASARQTPYRSFNHRAGVNPYVNWASVIDCGDIPVTPFDNALALHQMTSAYTELLSRRALSAGTPRSHTHPKLISLGGDHSIALASLRALAKVHGPVAVLHFDAHLDTWHPGAYPNTWSTNPGSQTDFTHGTMFWLASQEGLIQNSSSVHAGLRTRLGGHDYSDYDVDTAVGFFRIEADDIDALKPEGIAELIMQRIGRDVPCYVSVDIDVLDPGLAPGTGTPEPGGWTTRELIRILRGIEDLNVVGADVVEVAPSYDGRGEETSLAAAQVVYEIVTSIVKRGLRERGEWEDTVKSTPGREWLKKKREGGESVKETVGEWVEEVKQKVVGEEGKDEL</sequence>
<gene>
    <name evidence="6" type="ORF">HMPREF1541_05930</name>
</gene>
<dbReference type="CDD" id="cd11592">
    <property type="entry name" value="Agmatinase_PAH"/>
    <property type="match status" value="1"/>
</dbReference>
<dbReference type="GO" id="GO:0008783">
    <property type="term" value="F:agmatinase activity"/>
    <property type="evidence" value="ECO:0007669"/>
    <property type="project" value="TreeGrafter"/>
</dbReference>
<evidence type="ECO:0000256" key="3">
    <source>
        <dbReference type="ARBA" id="ARBA00022801"/>
    </source>
</evidence>